<dbReference type="CDD" id="cd01451">
    <property type="entry name" value="vWA_Magnesium_chelatase"/>
    <property type="match status" value="1"/>
</dbReference>
<keyword evidence="4" id="KW-1185">Reference proteome</keyword>
<dbReference type="RefSeq" id="XP_013898587.1">
    <property type="nucleotide sequence ID" value="XM_014043133.1"/>
</dbReference>
<reference evidence="3 4" key="1">
    <citation type="journal article" date="2013" name="BMC Genomics">
        <title>Reconstruction of the lipid metabolism for the microalga Monoraphidium neglectum from its genome sequence reveals characteristics suitable for biofuel production.</title>
        <authorList>
            <person name="Bogen C."/>
            <person name="Al-Dilaimi A."/>
            <person name="Albersmeier A."/>
            <person name="Wichmann J."/>
            <person name="Grundmann M."/>
            <person name="Rupp O."/>
            <person name="Lauersen K.J."/>
            <person name="Blifernez-Klassen O."/>
            <person name="Kalinowski J."/>
            <person name="Goesmann A."/>
            <person name="Mussgnug J.H."/>
            <person name="Kruse O."/>
        </authorList>
    </citation>
    <scope>NUCLEOTIDE SEQUENCE [LARGE SCALE GENOMIC DNA]</scope>
    <source>
        <strain evidence="3 4">SAG 48.87</strain>
    </source>
</reference>
<proteinExistence type="inferred from homology"/>
<dbReference type="PROSITE" id="PS50234">
    <property type="entry name" value="VWFA"/>
    <property type="match status" value="1"/>
</dbReference>
<accession>A0A0D2JJV3</accession>
<dbReference type="PANTHER" id="PTHR43473">
    <property type="entry name" value="MAGNESIUM-CHELATASE SUBUNIT CHLD, CHLOROPLASTIC"/>
    <property type="match status" value="1"/>
</dbReference>
<evidence type="ECO:0000256" key="1">
    <source>
        <dbReference type="ARBA" id="ARBA00005799"/>
    </source>
</evidence>
<gene>
    <name evidence="3" type="ORF">MNEG_8396</name>
</gene>
<evidence type="ECO:0000313" key="3">
    <source>
        <dbReference type="EMBL" id="KIY99567.1"/>
    </source>
</evidence>
<evidence type="ECO:0000259" key="2">
    <source>
        <dbReference type="PROSITE" id="PS50234"/>
    </source>
</evidence>
<dbReference type="KEGG" id="mng:MNEG_8396"/>
<dbReference type="Pfam" id="PF13519">
    <property type="entry name" value="VWA_2"/>
    <property type="match status" value="1"/>
</dbReference>
<dbReference type="InterPro" id="IPR041702">
    <property type="entry name" value="BchD/ChlD_VWA"/>
</dbReference>
<dbReference type="EMBL" id="KK101810">
    <property type="protein sequence ID" value="KIY99567.1"/>
    <property type="molecule type" value="Genomic_DNA"/>
</dbReference>
<dbReference type="STRING" id="145388.A0A0D2JJV3"/>
<dbReference type="GeneID" id="25741272"/>
<organism evidence="3 4">
    <name type="scientific">Monoraphidium neglectum</name>
    <dbReference type="NCBI Taxonomy" id="145388"/>
    <lineage>
        <taxon>Eukaryota</taxon>
        <taxon>Viridiplantae</taxon>
        <taxon>Chlorophyta</taxon>
        <taxon>core chlorophytes</taxon>
        <taxon>Chlorophyceae</taxon>
        <taxon>CS clade</taxon>
        <taxon>Sphaeropleales</taxon>
        <taxon>Selenastraceae</taxon>
        <taxon>Monoraphidium</taxon>
    </lineage>
</organism>
<dbReference type="AlphaFoldDB" id="A0A0D2JJV3"/>
<dbReference type="SMART" id="SM00327">
    <property type="entry name" value="VWA"/>
    <property type="match status" value="1"/>
</dbReference>
<sequence>MFPKAKKIKRLAVDATLRAAAPYQKLRRKRAVAGGEEPRRVYIDQDDLRAKRLSRKAGALVLFVVDASGSMAINRMAAAKGACLQLLGESYTCRDQVSLIPFFGDKAEVLLPPSRSVTLARRRLEALPCGGGSPLAHALSLAIRTGLQAKAMGDVGRITAVLITDGRANISLARSNDEPEALAPDAPRPSSEQLREEVLDMARKMAAANINLLVIDTENKFVGSGFAHEIAEAAQGHYHYLPNASDAAIAAAASRHFKMAAA</sequence>
<dbReference type="InterPro" id="IPR002035">
    <property type="entry name" value="VWF_A"/>
</dbReference>
<keyword evidence="3" id="KW-0436">Ligase</keyword>
<dbReference type="OrthoDB" id="299997at2759"/>
<protein>
    <submittedName>
        <fullName evidence="3">Magnesium chelatase subunit D</fullName>
        <ecNumber evidence="3">6.6.1.1</ecNumber>
    </submittedName>
</protein>
<dbReference type="Proteomes" id="UP000054498">
    <property type="component" value="Unassembled WGS sequence"/>
</dbReference>
<dbReference type="Gene3D" id="3.40.50.410">
    <property type="entry name" value="von Willebrand factor, type A domain"/>
    <property type="match status" value="1"/>
</dbReference>
<dbReference type="SUPFAM" id="SSF53300">
    <property type="entry name" value="vWA-like"/>
    <property type="match status" value="1"/>
</dbReference>
<name>A0A0D2JJV3_9CHLO</name>
<dbReference type="GO" id="GO:0016851">
    <property type="term" value="F:magnesium chelatase activity"/>
    <property type="evidence" value="ECO:0007669"/>
    <property type="project" value="UniProtKB-EC"/>
</dbReference>
<dbReference type="EC" id="6.6.1.1" evidence="3"/>
<evidence type="ECO:0000313" key="4">
    <source>
        <dbReference type="Proteomes" id="UP000054498"/>
    </source>
</evidence>
<dbReference type="InterPro" id="IPR036465">
    <property type="entry name" value="vWFA_dom_sf"/>
</dbReference>
<comment type="similarity">
    <text evidence="1">Belongs to the Mg-chelatase subunits D/I family.</text>
</comment>
<dbReference type="PANTHER" id="PTHR43473:SF2">
    <property type="entry name" value="MAGNESIUM-CHELATASE SUBUNIT CHLD, CHLOROPLASTIC"/>
    <property type="match status" value="1"/>
</dbReference>
<feature type="domain" description="VWFA" evidence="2">
    <location>
        <begin position="60"/>
        <end position="257"/>
    </location>
</feature>